<dbReference type="EMBL" id="JH431874">
    <property type="status" value="NOT_ANNOTATED_CDS"/>
    <property type="molecule type" value="Genomic_DNA"/>
</dbReference>
<reference evidence="2" key="1">
    <citation type="submission" date="2011-05" db="EMBL/GenBank/DDBJ databases">
        <authorList>
            <person name="Richards S.R."/>
            <person name="Qu J."/>
            <person name="Jiang H."/>
            <person name="Jhangiani S.N."/>
            <person name="Agravi P."/>
            <person name="Goodspeed R."/>
            <person name="Gross S."/>
            <person name="Mandapat C."/>
            <person name="Jackson L."/>
            <person name="Mathew T."/>
            <person name="Pu L."/>
            <person name="Thornton R."/>
            <person name="Saada N."/>
            <person name="Wilczek-Boney K.B."/>
            <person name="Lee S."/>
            <person name="Kovar C."/>
            <person name="Wu Y."/>
            <person name="Scherer S.E."/>
            <person name="Worley K.C."/>
            <person name="Muzny D.M."/>
            <person name="Gibbs R."/>
        </authorList>
    </citation>
    <scope>NUCLEOTIDE SEQUENCE</scope>
    <source>
        <strain evidence="2">Brora</strain>
    </source>
</reference>
<dbReference type="AlphaFoldDB" id="T1J6B2"/>
<dbReference type="EnsemblMetazoa" id="SMAR009181-RA">
    <property type="protein sequence ID" value="SMAR009181-PA"/>
    <property type="gene ID" value="SMAR009181"/>
</dbReference>
<reference evidence="1" key="2">
    <citation type="submission" date="2015-02" db="UniProtKB">
        <authorList>
            <consortium name="EnsemblMetazoa"/>
        </authorList>
    </citation>
    <scope>IDENTIFICATION</scope>
</reference>
<dbReference type="Proteomes" id="UP000014500">
    <property type="component" value="Unassembled WGS sequence"/>
</dbReference>
<keyword evidence="2" id="KW-1185">Reference proteome</keyword>
<evidence type="ECO:0000313" key="2">
    <source>
        <dbReference type="Proteomes" id="UP000014500"/>
    </source>
</evidence>
<protein>
    <submittedName>
        <fullName evidence="1">Uncharacterized protein</fullName>
    </submittedName>
</protein>
<dbReference type="HOGENOM" id="CLU_2820018_0_0_1"/>
<accession>T1J6B2</accession>
<proteinExistence type="predicted"/>
<name>T1J6B2_STRMM</name>
<evidence type="ECO:0000313" key="1">
    <source>
        <dbReference type="EnsemblMetazoa" id="SMAR009181-PA"/>
    </source>
</evidence>
<organism evidence="1 2">
    <name type="scientific">Strigamia maritima</name>
    <name type="common">European centipede</name>
    <name type="synonym">Geophilus maritimus</name>
    <dbReference type="NCBI Taxonomy" id="126957"/>
    <lineage>
        <taxon>Eukaryota</taxon>
        <taxon>Metazoa</taxon>
        <taxon>Ecdysozoa</taxon>
        <taxon>Arthropoda</taxon>
        <taxon>Myriapoda</taxon>
        <taxon>Chilopoda</taxon>
        <taxon>Pleurostigmophora</taxon>
        <taxon>Geophilomorpha</taxon>
        <taxon>Linotaeniidae</taxon>
        <taxon>Strigamia</taxon>
    </lineage>
</organism>
<sequence>VEKIAVKKLKTGHKLSGILVKLVLGDLPKYTDLVMISVTQRQSISYTGSTENQEGELVILEWIVCVL</sequence>